<evidence type="ECO:0000313" key="2">
    <source>
        <dbReference type="Proteomes" id="UP000320776"/>
    </source>
</evidence>
<name>A0A517DSB8_9FIRM</name>
<dbReference type="InterPro" id="IPR046053">
    <property type="entry name" value="DUF6011"/>
</dbReference>
<dbReference type="AlphaFoldDB" id="A0A517DSB8"/>
<organism evidence="1 2">
    <name type="scientific">Sporomusa termitida</name>
    <dbReference type="NCBI Taxonomy" id="2377"/>
    <lineage>
        <taxon>Bacteria</taxon>
        <taxon>Bacillati</taxon>
        <taxon>Bacillota</taxon>
        <taxon>Negativicutes</taxon>
        <taxon>Selenomonadales</taxon>
        <taxon>Sporomusaceae</taxon>
        <taxon>Sporomusa</taxon>
    </lineage>
</organism>
<evidence type="ECO:0000313" key="1">
    <source>
        <dbReference type="EMBL" id="QDR80207.1"/>
    </source>
</evidence>
<keyword evidence="2" id="KW-1185">Reference proteome</keyword>
<dbReference type="RefSeq" id="WP_425474361.1">
    <property type="nucleotide sequence ID" value="NZ_CP036259.1"/>
</dbReference>
<protein>
    <submittedName>
        <fullName evidence="1">Uncharacterized protein</fullName>
    </submittedName>
</protein>
<dbReference type="EMBL" id="CP036259">
    <property type="protein sequence ID" value="QDR80207.1"/>
    <property type="molecule type" value="Genomic_DNA"/>
</dbReference>
<dbReference type="Proteomes" id="UP000320776">
    <property type="component" value="Chromosome"/>
</dbReference>
<sequence length="74" mass="8576">MKCKRCRRLLKDPLSIDRSYGPVCWAASQAQNPAPSRPISRQLELEFELPSRLFTPGLSLTEQYKIVKRLLDMK</sequence>
<gene>
    <name evidence="1" type="ORF">SPTER_15250</name>
</gene>
<reference evidence="1 2" key="1">
    <citation type="submission" date="2019-02" db="EMBL/GenBank/DDBJ databases">
        <title>Closed genome of Sporomusa termitida DSM 4440.</title>
        <authorList>
            <person name="Poehlein A."/>
            <person name="Daniel R."/>
        </authorList>
    </citation>
    <scope>NUCLEOTIDE SEQUENCE [LARGE SCALE GENOMIC DNA]</scope>
    <source>
        <strain evidence="1 2">DSM 4440</strain>
    </source>
</reference>
<dbReference type="KEGG" id="sted:SPTER_15250"/>
<dbReference type="Pfam" id="PF19474">
    <property type="entry name" value="DUF6011"/>
    <property type="match status" value="1"/>
</dbReference>
<proteinExistence type="predicted"/>
<accession>A0A517DSB8</accession>